<accession>A0A1I8MN19</accession>
<evidence type="ECO:0000256" key="5">
    <source>
        <dbReference type="ARBA" id="ARBA00022792"/>
    </source>
</evidence>
<sequence length="83" mass="9398">MGIPKFPMHNVHFYKSMKNVAIAVVLALSASTAFNVLHNMPRKHKYANFYTNYDPMVSFYRMMEGGYLDSCPPLKAAAPTPKK</sequence>
<keyword evidence="8" id="KW-0472">Membrane</keyword>
<evidence type="ECO:0000256" key="6">
    <source>
        <dbReference type="ARBA" id="ARBA00022989"/>
    </source>
</evidence>
<comment type="similarity">
    <text evidence="3">Belongs to the cytochrome c oxidase subunit 6c family.</text>
</comment>
<reference evidence="11" key="2">
    <citation type="submission" date="2025-04" db="UniProtKB">
        <authorList>
            <consortium name="RefSeq"/>
        </authorList>
    </citation>
    <scope>IDENTIFICATION</scope>
    <source>
        <strain evidence="11">Aabys</strain>
    </source>
</reference>
<dbReference type="VEuPathDB" id="VectorBase:MDOMA2_004673"/>
<dbReference type="EnsemblMetazoa" id="MDOA006690-RA">
    <property type="protein sequence ID" value="MDOA006690-PA"/>
    <property type="gene ID" value="MDOA006690"/>
</dbReference>
<dbReference type="OrthoDB" id="10051322at2759"/>
<dbReference type="Gene3D" id="4.10.93.10">
    <property type="entry name" value="Mitochondrial cytochrome c oxidase subunit VIc/VIIs"/>
    <property type="match status" value="1"/>
</dbReference>
<evidence type="ECO:0000256" key="1">
    <source>
        <dbReference type="ARBA" id="ARBA00004434"/>
    </source>
</evidence>
<keyword evidence="5" id="KW-0999">Mitochondrion inner membrane</keyword>
<name>A0A1I8MN19_MUSDO</name>
<keyword evidence="6" id="KW-1133">Transmembrane helix</keyword>
<dbReference type="KEGG" id="mde:101895442"/>
<proteinExistence type="inferred from homology"/>
<dbReference type="PANTHER" id="PTHR48416">
    <property type="entry name" value="CYTOCHROME C OXIDASE SUBUNIT 6C"/>
    <property type="match status" value="1"/>
</dbReference>
<organism evidence="9">
    <name type="scientific">Musca domestica</name>
    <name type="common">House fly</name>
    <dbReference type="NCBI Taxonomy" id="7370"/>
    <lineage>
        <taxon>Eukaryota</taxon>
        <taxon>Metazoa</taxon>
        <taxon>Ecdysozoa</taxon>
        <taxon>Arthropoda</taxon>
        <taxon>Hexapoda</taxon>
        <taxon>Insecta</taxon>
        <taxon>Pterygota</taxon>
        <taxon>Neoptera</taxon>
        <taxon>Endopterygota</taxon>
        <taxon>Diptera</taxon>
        <taxon>Brachycera</taxon>
        <taxon>Muscomorpha</taxon>
        <taxon>Muscoidea</taxon>
        <taxon>Muscidae</taxon>
        <taxon>Musca</taxon>
    </lineage>
</organism>
<dbReference type="RefSeq" id="XP_005188954.1">
    <property type="nucleotide sequence ID" value="XM_005188897.3"/>
</dbReference>
<evidence type="ECO:0000256" key="3">
    <source>
        <dbReference type="ARBA" id="ARBA00007204"/>
    </source>
</evidence>
<evidence type="ECO:0000256" key="2">
    <source>
        <dbReference type="ARBA" id="ARBA00004673"/>
    </source>
</evidence>
<evidence type="ECO:0000256" key="4">
    <source>
        <dbReference type="ARBA" id="ARBA00022692"/>
    </source>
</evidence>
<evidence type="ECO:0000256" key="7">
    <source>
        <dbReference type="ARBA" id="ARBA00023128"/>
    </source>
</evidence>
<evidence type="ECO:0000313" key="10">
    <source>
        <dbReference type="Proteomes" id="UP001652621"/>
    </source>
</evidence>
<evidence type="ECO:0000256" key="8">
    <source>
        <dbReference type="ARBA" id="ARBA00023136"/>
    </source>
</evidence>
<evidence type="ECO:0000313" key="9">
    <source>
        <dbReference type="EnsemblMetazoa" id="MDOA006690-PA"/>
    </source>
</evidence>
<dbReference type="AlphaFoldDB" id="A0A1I8MN19"/>
<reference evidence="9" key="1">
    <citation type="submission" date="2020-05" db="UniProtKB">
        <authorList>
            <consortium name="EnsemblMetazoa"/>
        </authorList>
    </citation>
    <scope>IDENTIFICATION</scope>
    <source>
        <strain evidence="9">Aabys</strain>
    </source>
</reference>
<dbReference type="STRING" id="7370.A0A1I8MN19"/>
<evidence type="ECO:0000313" key="11">
    <source>
        <dbReference type="RefSeq" id="XP_005188954.1"/>
    </source>
</evidence>
<gene>
    <name evidence="9" type="primary">101895442</name>
    <name evidence="11" type="synonym">LOC101895442</name>
</gene>
<dbReference type="InterPro" id="IPR051389">
    <property type="entry name" value="Cytochrome_c_oxidase_VIc"/>
</dbReference>
<keyword evidence="10" id="KW-1185">Reference proteome</keyword>
<keyword evidence="4" id="KW-0812">Transmembrane</keyword>
<comment type="subcellular location">
    <subcellularLocation>
        <location evidence="1">Mitochondrion inner membrane</location>
        <topology evidence="1">Single-pass membrane protein</topology>
    </subcellularLocation>
</comment>
<keyword evidence="7" id="KW-0496">Mitochondrion</keyword>
<dbReference type="VEuPathDB" id="VectorBase:MDOA006690"/>
<dbReference type="Pfam" id="PF02937">
    <property type="entry name" value="COX6C"/>
    <property type="match status" value="1"/>
</dbReference>
<dbReference type="eggNOG" id="ENOG502T94N">
    <property type="taxonomic scope" value="Eukaryota"/>
</dbReference>
<dbReference type="SUPFAM" id="SSF81415">
    <property type="entry name" value="Mitochondrial cytochrome c oxidase subunit VIc"/>
    <property type="match status" value="1"/>
</dbReference>
<comment type="pathway">
    <text evidence="2">Energy metabolism; oxidative phosphorylation.</text>
</comment>
<dbReference type="InterPro" id="IPR034884">
    <property type="entry name" value="Cytochrome_c_oxidase_VIc/VIIs"/>
</dbReference>
<dbReference type="Proteomes" id="UP001652621">
    <property type="component" value="Unplaced"/>
</dbReference>
<protein>
    <submittedName>
        <fullName evidence="11">Cytochrome c oxidase subunit 6C</fullName>
    </submittedName>
</protein>
<dbReference type="GO" id="GO:0005743">
    <property type="term" value="C:mitochondrial inner membrane"/>
    <property type="evidence" value="ECO:0007669"/>
    <property type="project" value="UniProtKB-SubCell"/>
</dbReference>
<dbReference type="PANTHER" id="PTHR48416:SF1">
    <property type="entry name" value="CYTOCHROME C OXIDASE SUBUNIT 6C"/>
    <property type="match status" value="1"/>
</dbReference>
<dbReference type="InterPro" id="IPR037169">
    <property type="entry name" value="Cytochrome_c_oxidase_VIc_sf"/>
</dbReference>